<sequence>MISDLHIGMVTELNMATTTKSNDWWYDSGATVHVCNDKTQFKNYEEVVNGQKVLMGNHDSAKVVGKGSVELNFTSGKKLLLVNVLYVPEIRKNLVSASLLCKKGYKAVLESDKIIVSINGLFVGKGKNYVNWIGPQPQLIITELQLVKEILNNKDEYPKPEFKSFTKKIFGDGLLRARGEKWFRQRKLANHAFHGENLKGMIPAMIASVEMMLERWRQHEGKEIEVNKEFKILTSEIISRTAFGSSHLEGQHIFEMLSRLVLLLSINAYKVRIPGLEKIVKTKDEIESDKLEQDVRDSTLKMIRKREEEVKKGEADSYGSDYFGVLLKANQEADKTKKISIDDIVDECKTFYVAGH</sequence>
<evidence type="ECO:0000256" key="5">
    <source>
        <dbReference type="ARBA" id="ARBA00022723"/>
    </source>
</evidence>
<comment type="subcellular location">
    <subcellularLocation>
        <location evidence="1">Membrane</location>
        <topology evidence="1">Single-pass membrane protein</topology>
    </subcellularLocation>
</comment>
<evidence type="ECO:0000313" key="12">
    <source>
        <dbReference type="EMBL" id="KAF2298946.1"/>
    </source>
</evidence>
<dbReference type="GO" id="GO:0004497">
    <property type="term" value="F:monooxygenase activity"/>
    <property type="evidence" value="ECO:0007669"/>
    <property type="project" value="UniProtKB-KW"/>
</dbReference>
<dbReference type="Proteomes" id="UP000467840">
    <property type="component" value="Chromosome 1"/>
</dbReference>
<dbReference type="InterPro" id="IPR036396">
    <property type="entry name" value="Cyt_P450_sf"/>
</dbReference>
<evidence type="ECO:0000256" key="7">
    <source>
        <dbReference type="ARBA" id="ARBA00023002"/>
    </source>
</evidence>
<dbReference type="Gene3D" id="1.10.630.10">
    <property type="entry name" value="Cytochrome P450"/>
    <property type="match status" value="1"/>
</dbReference>
<dbReference type="GO" id="GO:0005506">
    <property type="term" value="F:iron ion binding"/>
    <property type="evidence" value="ECO:0007669"/>
    <property type="project" value="InterPro"/>
</dbReference>
<gene>
    <name evidence="12" type="ORF">GH714_029271</name>
</gene>
<dbReference type="GO" id="GO:0020037">
    <property type="term" value="F:heme binding"/>
    <property type="evidence" value="ECO:0007669"/>
    <property type="project" value="InterPro"/>
</dbReference>
<name>A0A6A6LFZ0_HEVBR</name>
<dbReference type="SUPFAM" id="SSF48264">
    <property type="entry name" value="Cytochrome P450"/>
    <property type="match status" value="1"/>
</dbReference>
<evidence type="ECO:0000259" key="11">
    <source>
        <dbReference type="Pfam" id="PF22936"/>
    </source>
</evidence>
<evidence type="ECO:0000256" key="9">
    <source>
        <dbReference type="ARBA" id="ARBA00023033"/>
    </source>
</evidence>
<reference evidence="12 13" key="1">
    <citation type="journal article" date="2020" name="Mol. Plant">
        <title>The Chromosome-Based Rubber Tree Genome Provides New Insights into Spurge Genome Evolution and Rubber Biosynthesis.</title>
        <authorList>
            <person name="Liu J."/>
            <person name="Shi C."/>
            <person name="Shi C.C."/>
            <person name="Li W."/>
            <person name="Zhang Q.J."/>
            <person name="Zhang Y."/>
            <person name="Li K."/>
            <person name="Lu H.F."/>
            <person name="Shi C."/>
            <person name="Zhu S.T."/>
            <person name="Xiao Z.Y."/>
            <person name="Nan H."/>
            <person name="Yue Y."/>
            <person name="Zhu X.G."/>
            <person name="Wu Y."/>
            <person name="Hong X.N."/>
            <person name="Fan G.Y."/>
            <person name="Tong Y."/>
            <person name="Zhang D."/>
            <person name="Mao C.L."/>
            <person name="Liu Y.L."/>
            <person name="Hao S.J."/>
            <person name="Liu W.Q."/>
            <person name="Lv M.Q."/>
            <person name="Zhang H.B."/>
            <person name="Liu Y."/>
            <person name="Hu-Tang G.R."/>
            <person name="Wang J.P."/>
            <person name="Wang J.H."/>
            <person name="Sun Y.H."/>
            <person name="Ni S.B."/>
            <person name="Chen W.B."/>
            <person name="Zhang X.C."/>
            <person name="Jiao Y.N."/>
            <person name="Eichler E.E."/>
            <person name="Li G.H."/>
            <person name="Liu X."/>
            <person name="Gao L.Z."/>
        </authorList>
    </citation>
    <scope>NUCLEOTIDE SEQUENCE [LARGE SCALE GENOMIC DNA]</scope>
    <source>
        <strain evidence="13">cv. GT1</strain>
        <tissue evidence="12">Leaf</tissue>
    </source>
</reference>
<dbReference type="InterPro" id="IPR001128">
    <property type="entry name" value="Cyt_P450"/>
</dbReference>
<evidence type="ECO:0000256" key="6">
    <source>
        <dbReference type="ARBA" id="ARBA00022989"/>
    </source>
</evidence>
<organism evidence="12 13">
    <name type="scientific">Hevea brasiliensis</name>
    <name type="common">Para rubber tree</name>
    <name type="synonym">Siphonia brasiliensis</name>
    <dbReference type="NCBI Taxonomy" id="3981"/>
    <lineage>
        <taxon>Eukaryota</taxon>
        <taxon>Viridiplantae</taxon>
        <taxon>Streptophyta</taxon>
        <taxon>Embryophyta</taxon>
        <taxon>Tracheophyta</taxon>
        <taxon>Spermatophyta</taxon>
        <taxon>Magnoliopsida</taxon>
        <taxon>eudicotyledons</taxon>
        <taxon>Gunneridae</taxon>
        <taxon>Pentapetalae</taxon>
        <taxon>rosids</taxon>
        <taxon>fabids</taxon>
        <taxon>Malpighiales</taxon>
        <taxon>Euphorbiaceae</taxon>
        <taxon>Crotonoideae</taxon>
        <taxon>Micrandreae</taxon>
        <taxon>Hevea</taxon>
    </lineage>
</organism>
<evidence type="ECO:0000256" key="1">
    <source>
        <dbReference type="ARBA" id="ARBA00004167"/>
    </source>
</evidence>
<comment type="similarity">
    <text evidence="2">Belongs to the cytochrome P450 family.</text>
</comment>
<proteinExistence type="inferred from homology"/>
<dbReference type="AlphaFoldDB" id="A0A6A6LFZ0"/>
<dbReference type="Pfam" id="PF22936">
    <property type="entry name" value="Pol_BBD"/>
    <property type="match status" value="1"/>
</dbReference>
<keyword evidence="8" id="KW-0408">Iron</keyword>
<evidence type="ECO:0000313" key="13">
    <source>
        <dbReference type="Proteomes" id="UP000467840"/>
    </source>
</evidence>
<dbReference type="InterPro" id="IPR050665">
    <property type="entry name" value="Cytochrome_P450_Monooxygen"/>
</dbReference>
<accession>A0A6A6LFZ0</accession>
<keyword evidence="7" id="KW-0560">Oxidoreductase</keyword>
<dbReference type="Pfam" id="PF00067">
    <property type="entry name" value="p450"/>
    <property type="match status" value="1"/>
</dbReference>
<dbReference type="GO" id="GO:0016020">
    <property type="term" value="C:membrane"/>
    <property type="evidence" value="ECO:0007669"/>
    <property type="project" value="UniProtKB-SubCell"/>
</dbReference>
<keyword evidence="9" id="KW-0503">Monooxygenase</keyword>
<dbReference type="EMBL" id="JAAGAX010000011">
    <property type="protein sequence ID" value="KAF2298946.1"/>
    <property type="molecule type" value="Genomic_DNA"/>
</dbReference>
<evidence type="ECO:0000256" key="4">
    <source>
        <dbReference type="ARBA" id="ARBA00022692"/>
    </source>
</evidence>
<comment type="caution">
    <text evidence="12">The sequence shown here is derived from an EMBL/GenBank/DDBJ whole genome shotgun (WGS) entry which is preliminary data.</text>
</comment>
<keyword evidence="13" id="KW-1185">Reference proteome</keyword>
<keyword evidence="6" id="KW-1133">Transmembrane helix</keyword>
<feature type="domain" description="Retrovirus-related Pol polyprotein from transposon TNT 1-94-like beta-barrel" evidence="11">
    <location>
        <begin position="24"/>
        <end position="105"/>
    </location>
</feature>
<keyword evidence="3" id="KW-0349">Heme</keyword>
<dbReference type="PANTHER" id="PTHR24282">
    <property type="entry name" value="CYTOCHROME P450 FAMILY MEMBER"/>
    <property type="match status" value="1"/>
</dbReference>
<protein>
    <recommendedName>
        <fullName evidence="11">Retrovirus-related Pol polyprotein from transposon TNT 1-94-like beta-barrel domain-containing protein</fullName>
    </recommendedName>
</protein>
<keyword evidence="4" id="KW-0812">Transmembrane</keyword>
<dbReference type="GO" id="GO:0016705">
    <property type="term" value="F:oxidoreductase activity, acting on paired donors, with incorporation or reduction of molecular oxygen"/>
    <property type="evidence" value="ECO:0007669"/>
    <property type="project" value="InterPro"/>
</dbReference>
<evidence type="ECO:0000256" key="8">
    <source>
        <dbReference type="ARBA" id="ARBA00023004"/>
    </source>
</evidence>
<keyword evidence="10" id="KW-0472">Membrane</keyword>
<evidence type="ECO:0000256" key="2">
    <source>
        <dbReference type="ARBA" id="ARBA00010617"/>
    </source>
</evidence>
<dbReference type="InterPro" id="IPR054722">
    <property type="entry name" value="PolX-like_BBD"/>
</dbReference>
<evidence type="ECO:0000256" key="10">
    <source>
        <dbReference type="ARBA" id="ARBA00023136"/>
    </source>
</evidence>
<keyword evidence="5" id="KW-0479">Metal-binding</keyword>
<evidence type="ECO:0000256" key="3">
    <source>
        <dbReference type="ARBA" id="ARBA00022617"/>
    </source>
</evidence>
<dbReference type="PANTHER" id="PTHR24282:SF236">
    <property type="entry name" value="CYTOCHROME P450"/>
    <property type="match status" value="1"/>
</dbReference>